<comment type="caution">
    <text evidence="1">The sequence shown here is derived from an EMBL/GenBank/DDBJ whole genome shotgun (WGS) entry which is preliminary data.</text>
</comment>
<keyword evidence="2" id="KW-1185">Reference proteome</keyword>
<proteinExistence type="predicted"/>
<name>A0ACB6Z8N9_THEGA</name>
<gene>
    <name evidence="1" type="ORF">BDM02DRAFT_3130872</name>
</gene>
<sequence>MATLYLPSPLHLLVPPAIVHVPSLYHYSWNRWDERYPQAGIPTVPMPPFLPSPFRFSASFHSSGYAILCLRIVTGRRSGIDQPSLLTNQKNCAVGKVGGSCVATPFSLTFRSTTPKEPSHNYRSSWLGILTTGLKQGLPASTEENVPTIVVTIQKLLSILPGYAQLPAALTSEQFQTTANLTLLGRVSEGGPGRKHRALSQWILYPQLVSRTS</sequence>
<reference evidence="1" key="2">
    <citation type="journal article" date="2020" name="Nat. Commun.">
        <title>Large-scale genome sequencing of mycorrhizal fungi provides insights into the early evolution of symbiotic traits.</title>
        <authorList>
            <person name="Miyauchi S."/>
            <person name="Kiss E."/>
            <person name="Kuo A."/>
            <person name="Drula E."/>
            <person name="Kohler A."/>
            <person name="Sanchez-Garcia M."/>
            <person name="Morin E."/>
            <person name="Andreopoulos B."/>
            <person name="Barry K.W."/>
            <person name="Bonito G."/>
            <person name="Buee M."/>
            <person name="Carver A."/>
            <person name="Chen C."/>
            <person name="Cichocki N."/>
            <person name="Clum A."/>
            <person name="Culley D."/>
            <person name="Crous P.W."/>
            <person name="Fauchery L."/>
            <person name="Girlanda M."/>
            <person name="Hayes R.D."/>
            <person name="Keri Z."/>
            <person name="LaButti K."/>
            <person name="Lipzen A."/>
            <person name="Lombard V."/>
            <person name="Magnuson J."/>
            <person name="Maillard F."/>
            <person name="Murat C."/>
            <person name="Nolan M."/>
            <person name="Ohm R.A."/>
            <person name="Pangilinan J."/>
            <person name="Pereira M.F."/>
            <person name="Perotto S."/>
            <person name="Peter M."/>
            <person name="Pfister S."/>
            <person name="Riley R."/>
            <person name="Sitrit Y."/>
            <person name="Stielow J.B."/>
            <person name="Szollosi G."/>
            <person name="Zifcakova L."/>
            <person name="Stursova M."/>
            <person name="Spatafora J.W."/>
            <person name="Tedersoo L."/>
            <person name="Vaario L.M."/>
            <person name="Yamada A."/>
            <person name="Yan M."/>
            <person name="Wang P."/>
            <person name="Xu J."/>
            <person name="Bruns T."/>
            <person name="Baldrian P."/>
            <person name="Vilgalys R."/>
            <person name="Dunand C."/>
            <person name="Henrissat B."/>
            <person name="Grigoriev I.V."/>
            <person name="Hibbett D."/>
            <person name="Nagy L.G."/>
            <person name="Martin F.M."/>
        </authorList>
    </citation>
    <scope>NUCLEOTIDE SEQUENCE</scope>
    <source>
        <strain evidence="1">P2</strain>
    </source>
</reference>
<dbReference type="Proteomes" id="UP000886501">
    <property type="component" value="Unassembled WGS sequence"/>
</dbReference>
<protein>
    <submittedName>
        <fullName evidence="1">Uncharacterized protein</fullName>
    </submittedName>
</protein>
<evidence type="ECO:0000313" key="1">
    <source>
        <dbReference type="EMBL" id="KAF9645723.1"/>
    </source>
</evidence>
<reference evidence="1" key="1">
    <citation type="submission" date="2019-10" db="EMBL/GenBank/DDBJ databases">
        <authorList>
            <consortium name="DOE Joint Genome Institute"/>
            <person name="Kuo A."/>
            <person name="Miyauchi S."/>
            <person name="Kiss E."/>
            <person name="Drula E."/>
            <person name="Kohler A."/>
            <person name="Sanchez-Garcia M."/>
            <person name="Andreopoulos B."/>
            <person name="Barry K.W."/>
            <person name="Bonito G."/>
            <person name="Buee M."/>
            <person name="Carver A."/>
            <person name="Chen C."/>
            <person name="Cichocki N."/>
            <person name="Clum A."/>
            <person name="Culley D."/>
            <person name="Crous P.W."/>
            <person name="Fauchery L."/>
            <person name="Girlanda M."/>
            <person name="Hayes R."/>
            <person name="Keri Z."/>
            <person name="Labutti K."/>
            <person name="Lipzen A."/>
            <person name="Lombard V."/>
            <person name="Magnuson J."/>
            <person name="Maillard F."/>
            <person name="Morin E."/>
            <person name="Murat C."/>
            <person name="Nolan M."/>
            <person name="Ohm R."/>
            <person name="Pangilinan J."/>
            <person name="Pereira M."/>
            <person name="Perotto S."/>
            <person name="Peter M."/>
            <person name="Riley R."/>
            <person name="Sitrit Y."/>
            <person name="Stielow B."/>
            <person name="Szollosi G."/>
            <person name="Zifcakova L."/>
            <person name="Stursova M."/>
            <person name="Spatafora J.W."/>
            <person name="Tedersoo L."/>
            <person name="Vaario L.-M."/>
            <person name="Yamada A."/>
            <person name="Yan M."/>
            <person name="Wang P."/>
            <person name="Xu J."/>
            <person name="Bruns T."/>
            <person name="Baldrian P."/>
            <person name="Vilgalys R."/>
            <person name="Henrissat B."/>
            <person name="Grigoriev I.V."/>
            <person name="Hibbett D."/>
            <person name="Nagy L.G."/>
            <person name="Martin F.M."/>
        </authorList>
    </citation>
    <scope>NUCLEOTIDE SEQUENCE</scope>
    <source>
        <strain evidence="1">P2</strain>
    </source>
</reference>
<accession>A0ACB6Z8N9</accession>
<dbReference type="EMBL" id="MU118080">
    <property type="protein sequence ID" value="KAF9645723.1"/>
    <property type="molecule type" value="Genomic_DNA"/>
</dbReference>
<organism evidence="1 2">
    <name type="scientific">Thelephora ganbajun</name>
    <name type="common">Ganba fungus</name>
    <dbReference type="NCBI Taxonomy" id="370292"/>
    <lineage>
        <taxon>Eukaryota</taxon>
        <taxon>Fungi</taxon>
        <taxon>Dikarya</taxon>
        <taxon>Basidiomycota</taxon>
        <taxon>Agaricomycotina</taxon>
        <taxon>Agaricomycetes</taxon>
        <taxon>Thelephorales</taxon>
        <taxon>Thelephoraceae</taxon>
        <taxon>Thelephora</taxon>
    </lineage>
</organism>
<evidence type="ECO:0000313" key="2">
    <source>
        <dbReference type="Proteomes" id="UP000886501"/>
    </source>
</evidence>